<evidence type="ECO:0000313" key="3">
    <source>
        <dbReference type="Proteomes" id="UP000002051"/>
    </source>
</evidence>
<dbReference type="EMBL" id="CM001218">
    <property type="protein sequence ID" value="KEH37700.1"/>
    <property type="molecule type" value="Genomic_DNA"/>
</dbReference>
<reference evidence="1 3" key="2">
    <citation type="journal article" date="2014" name="BMC Genomics">
        <title>An improved genome release (version Mt4.0) for the model legume Medicago truncatula.</title>
        <authorList>
            <person name="Tang H."/>
            <person name="Krishnakumar V."/>
            <person name="Bidwell S."/>
            <person name="Rosen B."/>
            <person name="Chan A."/>
            <person name="Zhou S."/>
            <person name="Gentzbittel L."/>
            <person name="Childs K.L."/>
            <person name="Yandell M."/>
            <person name="Gundlach H."/>
            <person name="Mayer K.F."/>
            <person name="Schwartz D.C."/>
            <person name="Town C.D."/>
        </authorList>
    </citation>
    <scope>GENOME REANNOTATION</scope>
    <source>
        <strain evidence="1">A17</strain>
        <strain evidence="2 3">cv. Jemalong A17</strain>
    </source>
</reference>
<protein>
    <submittedName>
        <fullName evidence="1 2">Uncharacterized protein</fullName>
    </submittedName>
</protein>
<name>A0A072VHS5_MEDTR</name>
<gene>
    <name evidence="1" type="ordered locus">MTR_2g045305</name>
</gene>
<dbReference type="Proteomes" id="UP000002051">
    <property type="component" value="Chromosome 2"/>
</dbReference>
<dbReference type="HOGENOM" id="CLU_2691453_0_0_1"/>
<sequence>MSTRRYGMRGPVISNDMHKQTSLRVLLHKIQLLIELLDFQIQITGHPLLLNPNTWSLSQLQDFQSIYACLNYAF</sequence>
<dbReference type="EnsemblPlants" id="KEH37700">
    <property type="protein sequence ID" value="KEH37700"/>
    <property type="gene ID" value="MTR_2g045305"/>
</dbReference>
<reference evidence="2" key="3">
    <citation type="submission" date="2015-04" db="UniProtKB">
        <authorList>
            <consortium name="EnsemblPlants"/>
        </authorList>
    </citation>
    <scope>IDENTIFICATION</scope>
    <source>
        <strain evidence="2">cv. Jemalong A17</strain>
    </source>
</reference>
<accession>A0A072VHS5</accession>
<dbReference type="AlphaFoldDB" id="A0A072VHS5"/>
<proteinExistence type="predicted"/>
<evidence type="ECO:0000313" key="1">
    <source>
        <dbReference type="EMBL" id="KEH37700.1"/>
    </source>
</evidence>
<organism evidence="1 3">
    <name type="scientific">Medicago truncatula</name>
    <name type="common">Barrel medic</name>
    <name type="synonym">Medicago tribuloides</name>
    <dbReference type="NCBI Taxonomy" id="3880"/>
    <lineage>
        <taxon>Eukaryota</taxon>
        <taxon>Viridiplantae</taxon>
        <taxon>Streptophyta</taxon>
        <taxon>Embryophyta</taxon>
        <taxon>Tracheophyta</taxon>
        <taxon>Spermatophyta</taxon>
        <taxon>Magnoliopsida</taxon>
        <taxon>eudicotyledons</taxon>
        <taxon>Gunneridae</taxon>
        <taxon>Pentapetalae</taxon>
        <taxon>rosids</taxon>
        <taxon>fabids</taxon>
        <taxon>Fabales</taxon>
        <taxon>Fabaceae</taxon>
        <taxon>Papilionoideae</taxon>
        <taxon>50 kb inversion clade</taxon>
        <taxon>NPAAA clade</taxon>
        <taxon>Hologalegina</taxon>
        <taxon>IRL clade</taxon>
        <taxon>Trifolieae</taxon>
        <taxon>Medicago</taxon>
    </lineage>
</organism>
<evidence type="ECO:0000313" key="2">
    <source>
        <dbReference type="EnsemblPlants" id="KEH37700"/>
    </source>
</evidence>
<keyword evidence="3" id="KW-1185">Reference proteome</keyword>
<dbReference type="PaxDb" id="3880-AES81681"/>
<reference evidence="1 3" key="1">
    <citation type="journal article" date="2011" name="Nature">
        <title>The Medicago genome provides insight into the evolution of rhizobial symbioses.</title>
        <authorList>
            <person name="Young N.D."/>
            <person name="Debelle F."/>
            <person name="Oldroyd G.E."/>
            <person name="Geurts R."/>
            <person name="Cannon S.B."/>
            <person name="Udvardi M.K."/>
            <person name="Benedito V.A."/>
            <person name="Mayer K.F."/>
            <person name="Gouzy J."/>
            <person name="Schoof H."/>
            <person name="Van de Peer Y."/>
            <person name="Proost S."/>
            <person name="Cook D.R."/>
            <person name="Meyers B.C."/>
            <person name="Spannagl M."/>
            <person name="Cheung F."/>
            <person name="De Mita S."/>
            <person name="Krishnakumar V."/>
            <person name="Gundlach H."/>
            <person name="Zhou S."/>
            <person name="Mudge J."/>
            <person name="Bharti A.K."/>
            <person name="Murray J.D."/>
            <person name="Naoumkina M.A."/>
            <person name="Rosen B."/>
            <person name="Silverstein K.A."/>
            <person name="Tang H."/>
            <person name="Rombauts S."/>
            <person name="Zhao P.X."/>
            <person name="Zhou P."/>
            <person name="Barbe V."/>
            <person name="Bardou P."/>
            <person name="Bechner M."/>
            <person name="Bellec A."/>
            <person name="Berger A."/>
            <person name="Berges H."/>
            <person name="Bidwell S."/>
            <person name="Bisseling T."/>
            <person name="Choisne N."/>
            <person name="Couloux A."/>
            <person name="Denny R."/>
            <person name="Deshpande S."/>
            <person name="Dai X."/>
            <person name="Doyle J.J."/>
            <person name="Dudez A.M."/>
            <person name="Farmer A.D."/>
            <person name="Fouteau S."/>
            <person name="Franken C."/>
            <person name="Gibelin C."/>
            <person name="Gish J."/>
            <person name="Goldstein S."/>
            <person name="Gonzalez A.J."/>
            <person name="Green P.J."/>
            <person name="Hallab A."/>
            <person name="Hartog M."/>
            <person name="Hua A."/>
            <person name="Humphray S.J."/>
            <person name="Jeong D.H."/>
            <person name="Jing Y."/>
            <person name="Jocker A."/>
            <person name="Kenton S.M."/>
            <person name="Kim D.J."/>
            <person name="Klee K."/>
            <person name="Lai H."/>
            <person name="Lang C."/>
            <person name="Lin S."/>
            <person name="Macmil S.L."/>
            <person name="Magdelenat G."/>
            <person name="Matthews L."/>
            <person name="McCorrison J."/>
            <person name="Monaghan E.L."/>
            <person name="Mun J.H."/>
            <person name="Najar F.Z."/>
            <person name="Nicholson C."/>
            <person name="Noirot C."/>
            <person name="O'Bleness M."/>
            <person name="Paule C.R."/>
            <person name="Poulain J."/>
            <person name="Prion F."/>
            <person name="Qin B."/>
            <person name="Qu C."/>
            <person name="Retzel E.F."/>
            <person name="Riddle C."/>
            <person name="Sallet E."/>
            <person name="Samain S."/>
            <person name="Samson N."/>
            <person name="Sanders I."/>
            <person name="Saurat O."/>
            <person name="Scarpelli C."/>
            <person name="Schiex T."/>
            <person name="Segurens B."/>
            <person name="Severin A.J."/>
            <person name="Sherrier D.J."/>
            <person name="Shi R."/>
            <person name="Sims S."/>
            <person name="Singer S.R."/>
            <person name="Sinharoy S."/>
            <person name="Sterck L."/>
            <person name="Viollet A."/>
            <person name="Wang B.B."/>
            <person name="Wang K."/>
            <person name="Wang M."/>
            <person name="Wang X."/>
            <person name="Warfsmann J."/>
            <person name="Weissenbach J."/>
            <person name="White D.D."/>
            <person name="White J.D."/>
            <person name="Wiley G.B."/>
            <person name="Wincker P."/>
            <person name="Xing Y."/>
            <person name="Yang L."/>
            <person name="Yao Z."/>
            <person name="Ying F."/>
            <person name="Zhai J."/>
            <person name="Zhou L."/>
            <person name="Zuber A."/>
            <person name="Denarie J."/>
            <person name="Dixon R.A."/>
            <person name="May G.D."/>
            <person name="Schwartz D.C."/>
            <person name="Rogers J."/>
            <person name="Quetier F."/>
            <person name="Town C.D."/>
            <person name="Roe B.A."/>
        </authorList>
    </citation>
    <scope>NUCLEOTIDE SEQUENCE [LARGE SCALE GENOMIC DNA]</scope>
    <source>
        <strain evidence="1">A17</strain>
        <strain evidence="2 3">cv. Jemalong A17</strain>
    </source>
</reference>